<dbReference type="GO" id="GO:0046872">
    <property type="term" value="F:metal ion binding"/>
    <property type="evidence" value="ECO:0007669"/>
    <property type="project" value="UniProtKB-KW"/>
</dbReference>
<accession>A0A9P3UJF3</accession>
<comment type="caution">
    <text evidence="10">The sequence shown here is derived from an EMBL/GenBank/DDBJ whole genome shotgun (WGS) entry which is preliminary data.</text>
</comment>
<dbReference type="EMBL" id="BRPK01000003">
    <property type="protein sequence ID" value="GLB36909.1"/>
    <property type="molecule type" value="Genomic_DNA"/>
</dbReference>
<evidence type="ECO:0000256" key="6">
    <source>
        <dbReference type="ARBA" id="ARBA00023004"/>
    </source>
</evidence>
<evidence type="ECO:0000256" key="3">
    <source>
        <dbReference type="ARBA" id="ARBA00022617"/>
    </source>
</evidence>
<evidence type="ECO:0000256" key="5">
    <source>
        <dbReference type="ARBA" id="ARBA00023002"/>
    </source>
</evidence>
<dbReference type="PROSITE" id="PS51405">
    <property type="entry name" value="HEME_HALOPEROXIDASE"/>
    <property type="match status" value="1"/>
</dbReference>
<name>A0A9P3UJF3_LYOSH</name>
<feature type="chain" id="PRO_5040489714" evidence="8">
    <location>
        <begin position="19"/>
        <end position="366"/>
    </location>
</feature>
<dbReference type="SUPFAM" id="SSF47571">
    <property type="entry name" value="Cloroperoxidase"/>
    <property type="match status" value="1"/>
</dbReference>
<dbReference type="Proteomes" id="UP001063166">
    <property type="component" value="Unassembled WGS sequence"/>
</dbReference>
<dbReference type="PANTHER" id="PTHR33577:SF16">
    <property type="entry name" value="HEME HALOPEROXIDASE FAMILY PROFILE DOMAIN-CONTAINING PROTEIN"/>
    <property type="match status" value="1"/>
</dbReference>
<reference evidence="10" key="1">
    <citation type="submission" date="2022-07" db="EMBL/GenBank/DDBJ databases">
        <title>The genome of Lyophyllum shimeji provides insight into the initial evolution of ectomycorrhizal fungal genome.</title>
        <authorList>
            <person name="Kobayashi Y."/>
            <person name="Shibata T."/>
            <person name="Hirakawa H."/>
            <person name="Shigenobu S."/>
            <person name="Nishiyama T."/>
            <person name="Yamada A."/>
            <person name="Hasebe M."/>
            <person name="Kawaguchi M."/>
        </authorList>
    </citation>
    <scope>NUCLEOTIDE SEQUENCE</scope>
    <source>
        <strain evidence="10">AT787</strain>
    </source>
</reference>
<keyword evidence="11" id="KW-1185">Reference proteome</keyword>
<dbReference type="Pfam" id="PF01328">
    <property type="entry name" value="Peroxidase_2"/>
    <property type="match status" value="1"/>
</dbReference>
<dbReference type="OrthoDB" id="2542103at2759"/>
<feature type="signal peptide" evidence="8">
    <location>
        <begin position="1"/>
        <end position="18"/>
    </location>
</feature>
<comment type="similarity">
    <text evidence="7">Belongs to the chloroperoxidase family.</text>
</comment>
<dbReference type="AlphaFoldDB" id="A0A9P3UJF3"/>
<sequence length="366" mass="38654">MIVSCGLVFLATALPAFGFPHLASRQDTGVVIVAPPRPTNTGILPMPGSANPFVAPGANDLRGPCPGLNTLANHGFLPRNGVASFEDIVNAATHAFNMDYDLASALAAFGMLARGNAFIDKVSIGLPSDLVPPLPGQIDGPLARGLATHGRFEGDVSMTRQDAAIGDNRNFQPALYSQLLDLVSQFGDDSTVTGPRSIVNMKVMQEFKFKRFTDSQAADKQLQYHVGRLLLSYGESAFTLNFFANGTDGTLSVPTMTSFFRDQTFPANWNRRSAPGGLSLIGNDAVNVLAAHPVLPGANNANGVYVTDNTAIDTCALYSNLAGDNLPGVLLNTTGVLKQNVGFLLNTIHNLFSNCTVVVPHGPANV</sequence>
<evidence type="ECO:0000256" key="7">
    <source>
        <dbReference type="ARBA" id="ARBA00025795"/>
    </source>
</evidence>
<dbReference type="PANTHER" id="PTHR33577">
    <property type="entry name" value="STERIGMATOCYSTIN BIOSYNTHESIS PEROXIDASE STCC-RELATED"/>
    <property type="match status" value="1"/>
</dbReference>
<feature type="domain" description="Heme haloperoxidase family profile" evidence="9">
    <location>
        <begin position="49"/>
        <end position="287"/>
    </location>
</feature>
<keyword evidence="2 10" id="KW-0575">Peroxidase</keyword>
<evidence type="ECO:0000259" key="9">
    <source>
        <dbReference type="PROSITE" id="PS51405"/>
    </source>
</evidence>
<dbReference type="InterPro" id="IPR036851">
    <property type="entry name" value="Chloroperoxidase-like_sf"/>
</dbReference>
<dbReference type="GO" id="GO:0004601">
    <property type="term" value="F:peroxidase activity"/>
    <property type="evidence" value="ECO:0007669"/>
    <property type="project" value="UniProtKB-KW"/>
</dbReference>
<dbReference type="InterPro" id="IPR000028">
    <property type="entry name" value="Chloroperoxidase"/>
</dbReference>
<evidence type="ECO:0000313" key="10">
    <source>
        <dbReference type="EMBL" id="GLB36909.1"/>
    </source>
</evidence>
<keyword evidence="6" id="KW-0408">Iron</keyword>
<evidence type="ECO:0000256" key="2">
    <source>
        <dbReference type="ARBA" id="ARBA00022559"/>
    </source>
</evidence>
<evidence type="ECO:0000256" key="1">
    <source>
        <dbReference type="ARBA" id="ARBA00001970"/>
    </source>
</evidence>
<evidence type="ECO:0000256" key="4">
    <source>
        <dbReference type="ARBA" id="ARBA00022723"/>
    </source>
</evidence>
<protein>
    <submittedName>
        <fullName evidence="10">Peroxidase, family 2</fullName>
    </submittedName>
</protein>
<keyword evidence="8" id="KW-0732">Signal</keyword>
<keyword evidence="3" id="KW-0349">Heme</keyword>
<evidence type="ECO:0000313" key="11">
    <source>
        <dbReference type="Proteomes" id="UP001063166"/>
    </source>
</evidence>
<evidence type="ECO:0000256" key="8">
    <source>
        <dbReference type="SAM" id="SignalP"/>
    </source>
</evidence>
<proteinExistence type="inferred from homology"/>
<comment type="cofactor">
    <cofactor evidence="1">
        <name>heme b</name>
        <dbReference type="ChEBI" id="CHEBI:60344"/>
    </cofactor>
</comment>
<keyword evidence="5" id="KW-0560">Oxidoreductase</keyword>
<keyword evidence="4" id="KW-0479">Metal-binding</keyword>
<organism evidence="10 11">
    <name type="scientific">Lyophyllum shimeji</name>
    <name type="common">Hon-shimeji</name>
    <name type="synonym">Tricholoma shimeji</name>
    <dbReference type="NCBI Taxonomy" id="47721"/>
    <lineage>
        <taxon>Eukaryota</taxon>
        <taxon>Fungi</taxon>
        <taxon>Dikarya</taxon>
        <taxon>Basidiomycota</taxon>
        <taxon>Agaricomycotina</taxon>
        <taxon>Agaricomycetes</taxon>
        <taxon>Agaricomycetidae</taxon>
        <taxon>Agaricales</taxon>
        <taxon>Tricholomatineae</taxon>
        <taxon>Lyophyllaceae</taxon>
        <taxon>Lyophyllum</taxon>
    </lineage>
</organism>
<dbReference type="Gene3D" id="1.10.489.10">
    <property type="entry name" value="Chloroperoxidase-like"/>
    <property type="match status" value="1"/>
</dbReference>
<gene>
    <name evidence="10" type="ORF">LshimejAT787_0311960</name>
</gene>